<evidence type="ECO:0000313" key="3">
    <source>
        <dbReference type="EMBL" id="GAA0155751.1"/>
    </source>
</evidence>
<evidence type="ECO:0000313" key="4">
    <source>
        <dbReference type="Proteomes" id="UP001454036"/>
    </source>
</evidence>
<evidence type="ECO:0000259" key="2">
    <source>
        <dbReference type="Pfam" id="PF24747"/>
    </source>
</evidence>
<evidence type="ECO:0000256" key="1">
    <source>
        <dbReference type="SAM" id="MobiDB-lite"/>
    </source>
</evidence>
<comment type="caution">
    <text evidence="3">The sequence shown here is derived from an EMBL/GenBank/DDBJ whole genome shotgun (WGS) entry which is preliminary data.</text>
</comment>
<name>A0AAV3PYJ4_LITER</name>
<organism evidence="3 4">
    <name type="scientific">Lithospermum erythrorhizon</name>
    <name type="common">Purple gromwell</name>
    <name type="synonym">Lithospermum officinale var. erythrorhizon</name>
    <dbReference type="NCBI Taxonomy" id="34254"/>
    <lineage>
        <taxon>Eukaryota</taxon>
        <taxon>Viridiplantae</taxon>
        <taxon>Streptophyta</taxon>
        <taxon>Embryophyta</taxon>
        <taxon>Tracheophyta</taxon>
        <taxon>Spermatophyta</taxon>
        <taxon>Magnoliopsida</taxon>
        <taxon>eudicotyledons</taxon>
        <taxon>Gunneridae</taxon>
        <taxon>Pentapetalae</taxon>
        <taxon>asterids</taxon>
        <taxon>lamiids</taxon>
        <taxon>Boraginales</taxon>
        <taxon>Boraginaceae</taxon>
        <taxon>Boraginoideae</taxon>
        <taxon>Lithospermeae</taxon>
        <taxon>Lithospermum</taxon>
    </lineage>
</organism>
<sequence length="232" mass="25378">MAAEVTSIMRLMKGGDRDDSRVELVTMDLLGGYSTLDSKELNLDDLQVPSGFENRLDMKSGKLYLHNTQNLTSSTIEQKQADDQMRHKFDNLDYPQVIKKPWNLLDDGGIDLKLVPSSVSSPSLSTYQSVCTLDKVKSALERAEKEAKRNRSAVSISASKASSSPSSNSSSSIKGSEIDQEDNSPESFATGCPSCLLYVLISKSDPKCPRCKTVIPSAPTLKKPRIDLNISI</sequence>
<keyword evidence="4" id="KW-1185">Reference proteome</keyword>
<proteinExistence type="predicted"/>
<dbReference type="InterPro" id="IPR056440">
    <property type="entry name" value="Zn-ribbon_GIR1"/>
</dbReference>
<dbReference type="AlphaFoldDB" id="A0AAV3PYJ4"/>
<accession>A0AAV3PYJ4</accession>
<protein>
    <recommendedName>
        <fullName evidence="2">GIR1-like zinc ribbon domain-containing protein</fullName>
    </recommendedName>
</protein>
<dbReference type="Pfam" id="PF24747">
    <property type="entry name" value="Zn-ribbon_GIR1"/>
    <property type="match status" value="1"/>
</dbReference>
<gene>
    <name evidence="3" type="ORF">LIER_13409</name>
</gene>
<dbReference type="Proteomes" id="UP001454036">
    <property type="component" value="Unassembled WGS sequence"/>
</dbReference>
<dbReference type="PANTHER" id="PTHR33177:SF24">
    <property type="entry name" value="FILAMENTOUS HEMAGGLUTININ TRANSPORTER"/>
    <property type="match status" value="1"/>
</dbReference>
<feature type="domain" description="GIR1-like zinc ribbon" evidence="2">
    <location>
        <begin position="191"/>
        <end position="214"/>
    </location>
</feature>
<dbReference type="EMBL" id="BAABME010002704">
    <property type="protein sequence ID" value="GAA0155751.1"/>
    <property type="molecule type" value="Genomic_DNA"/>
</dbReference>
<dbReference type="PANTHER" id="PTHR33177">
    <property type="entry name" value="PUTATIVE-RELATED"/>
    <property type="match status" value="1"/>
</dbReference>
<reference evidence="3 4" key="1">
    <citation type="submission" date="2024-01" db="EMBL/GenBank/DDBJ databases">
        <title>The complete chloroplast genome sequence of Lithospermum erythrorhizon: insights into the phylogenetic relationship among Boraginaceae species and the maternal lineages of purple gromwells.</title>
        <authorList>
            <person name="Okada T."/>
            <person name="Watanabe K."/>
        </authorList>
    </citation>
    <scope>NUCLEOTIDE SEQUENCE [LARGE SCALE GENOMIC DNA]</scope>
</reference>
<feature type="region of interest" description="Disordered" evidence="1">
    <location>
        <begin position="144"/>
        <end position="186"/>
    </location>
</feature>
<dbReference type="InterPro" id="IPR055281">
    <property type="entry name" value="GIR1-2/SIED1"/>
</dbReference>
<feature type="compositionally biased region" description="Low complexity" evidence="1">
    <location>
        <begin position="152"/>
        <end position="172"/>
    </location>
</feature>